<dbReference type="GO" id="GO:0012505">
    <property type="term" value="C:endomembrane system"/>
    <property type="evidence" value="ECO:0007669"/>
    <property type="project" value="UniProtKB-SubCell"/>
</dbReference>
<reference evidence="10" key="1">
    <citation type="submission" date="2016-06" db="UniProtKB">
        <authorList>
            <consortium name="WormBaseParasite"/>
        </authorList>
    </citation>
    <scope>IDENTIFICATION</scope>
</reference>
<dbReference type="PANTHER" id="PTHR21324:SF2">
    <property type="entry name" value="EG:22E5.9 PROTEIN"/>
    <property type="match status" value="1"/>
</dbReference>
<dbReference type="EMBL" id="UYRT01085695">
    <property type="protein sequence ID" value="VDN30453.1"/>
    <property type="molecule type" value="Genomic_DNA"/>
</dbReference>
<feature type="transmembrane region" description="Helical" evidence="6">
    <location>
        <begin position="12"/>
        <end position="34"/>
    </location>
</feature>
<proteinExistence type="inferred from homology"/>
<accession>A0A183E9Z6</accession>
<dbReference type="Pfam" id="PF10277">
    <property type="entry name" value="Frag1"/>
    <property type="match status" value="1"/>
</dbReference>
<evidence type="ECO:0000256" key="6">
    <source>
        <dbReference type="SAM" id="Phobius"/>
    </source>
</evidence>
<dbReference type="Proteomes" id="UP000271098">
    <property type="component" value="Unassembled WGS sequence"/>
</dbReference>
<feature type="transmembrane region" description="Helical" evidence="6">
    <location>
        <begin position="54"/>
        <end position="72"/>
    </location>
</feature>
<comment type="subcellular location">
    <subcellularLocation>
        <location evidence="1">Endomembrane system</location>
        <topology evidence="1">Multi-pass membrane protein</topology>
    </subcellularLocation>
</comment>
<reference evidence="8 9" key="2">
    <citation type="submission" date="2018-11" db="EMBL/GenBank/DDBJ databases">
        <authorList>
            <consortium name="Pathogen Informatics"/>
        </authorList>
    </citation>
    <scope>NUCLEOTIDE SEQUENCE [LARGE SCALE GENOMIC DNA]</scope>
</reference>
<dbReference type="AlphaFoldDB" id="A0A183E9Z6"/>
<keyword evidence="5 6" id="KW-0472">Membrane</keyword>
<protein>
    <submittedName>
        <fullName evidence="10">Aa_trans domain-containing protein</fullName>
    </submittedName>
</protein>
<evidence type="ECO:0000256" key="3">
    <source>
        <dbReference type="ARBA" id="ARBA00022692"/>
    </source>
</evidence>
<keyword evidence="9" id="KW-1185">Reference proteome</keyword>
<sequence length="124" mass="14135">MLQLDVLAAGHLPIIFAMFFTLMLSSTYVFAVWHGDVDPVFPYISSSGDHRPESCFFGMMLNLCSFMTMLIVHLRSFHVQYFDPKIINDCTSLLRIMPKLLLKTRPCLIACAVLEVRKLEGLSF</sequence>
<evidence type="ECO:0000256" key="5">
    <source>
        <dbReference type="ARBA" id="ARBA00023136"/>
    </source>
</evidence>
<evidence type="ECO:0000256" key="4">
    <source>
        <dbReference type="ARBA" id="ARBA00022989"/>
    </source>
</evidence>
<evidence type="ECO:0000256" key="1">
    <source>
        <dbReference type="ARBA" id="ARBA00004127"/>
    </source>
</evidence>
<evidence type="ECO:0000313" key="10">
    <source>
        <dbReference type="WBParaSite" id="GPUH_0001781101-mRNA-1"/>
    </source>
</evidence>
<dbReference type="PANTHER" id="PTHR21324">
    <property type="entry name" value="FASTING-INDUCIBLE INTEGRAL MEMBRANE PROTEIN TM6P1-RELATED"/>
    <property type="match status" value="1"/>
</dbReference>
<evidence type="ECO:0000259" key="7">
    <source>
        <dbReference type="Pfam" id="PF10277"/>
    </source>
</evidence>
<name>A0A183E9Z6_9BILA</name>
<dbReference type="OrthoDB" id="191706at2759"/>
<comment type="similarity">
    <text evidence="2">Belongs to the DRAM/TMEM150 family.</text>
</comment>
<evidence type="ECO:0000313" key="8">
    <source>
        <dbReference type="EMBL" id="VDN30453.1"/>
    </source>
</evidence>
<evidence type="ECO:0000256" key="2">
    <source>
        <dbReference type="ARBA" id="ARBA00006565"/>
    </source>
</evidence>
<gene>
    <name evidence="8" type="ORF">GPUH_LOCUS17787</name>
</gene>
<dbReference type="WBParaSite" id="GPUH_0001781101-mRNA-1">
    <property type="protein sequence ID" value="GPUH_0001781101-mRNA-1"/>
    <property type="gene ID" value="GPUH_0001781101"/>
</dbReference>
<evidence type="ECO:0000313" key="9">
    <source>
        <dbReference type="Proteomes" id="UP000271098"/>
    </source>
</evidence>
<feature type="domain" description="CWH43-like N-terminal" evidence="7">
    <location>
        <begin position="11"/>
        <end position="80"/>
    </location>
</feature>
<keyword evidence="4 6" id="KW-1133">Transmembrane helix</keyword>
<dbReference type="InterPro" id="IPR019402">
    <property type="entry name" value="CWH43_N"/>
</dbReference>
<organism evidence="10">
    <name type="scientific">Gongylonema pulchrum</name>
    <dbReference type="NCBI Taxonomy" id="637853"/>
    <lineage>
        <taxon>Eukaryota</taxon>
        <taxon>Metazoa</taxon>
        <taxon>Ecdysozoa</taxon>
        <taxon>Nematoda</taxon>
        <taxon>Chromadorea</taxon>
        <taxon>Rhabditida</taxon>
        <taxon>Spirurina</taxon>
        <taxon>Spiruromorpha</taxon>
        <taxon>Spiruroidea</taxon>
        <taxon>Gongylonematidae</taxon>
        <taxon>Gongylonema</taxon>
    </lineage>
</organism>
<keyword evidence="3 6" id="KW-0812">Transmembrane</keyword>
<dbReference type="InterPro" id="IPR050911">
    <property type="entry name" value="DRAM/TMEM150_Autophagy_Mod"/>
</dbReference>